<keyword evidence="2" id="KW-1185">Reference proteome</keyword>
<accession>A0A0B6RU95</accession>
<reference evidence="1 2" key="2">
    <citation type="journal article" date="2016" name="Appl. Microbiol. Biotechnol.">
        <title>Mutations improving production and secretion of extracellular lipase by Burkholderia glumae PG1.</title>
        <authorList>
            <person name="Knapp A."/>
            <person name="Voget S."/>
            <person name="Gao R."/>
            <person name="Zaburannyi N."/>
            <person name="Krysciak D."/>
            <person name="Breuer M."/>
            <person name="Hauer B."/>
            <person name="Streit W.R."/>
            <person name="Muller R."/>
            <person name="Daniel R."/>
            <person name="Jaeger K.E."/>
        </authorList>
    </citation>
    <scope>NUCLEOTIDE SEQUENCE [LARGE SCALE GENOMIC DNA]</scope>
    <source>
        <strain evidence="1 2">PG1</strain>
    </source>
</reference>
<evidence type="ECO:0000313" key="2">
    <source>
        <dbReference type="Proteomes" id="UP000031838"/>
    </source>
</evidence>
<dbReference type="HOGENOM" id="CLU_205722_0_0_4"/>
<dbReference type="EMBL" id="CP002580">
    <property type="protein sequence ID" value="AJK45739.1"/>
    <property type="molecule type" value="Genomic_DNA"/>
</dbReference>
<dbReference type="RefSeq" id="WP_042624414.1">
    <property type="nucleotide sequence ID" value="NZ_BSTO01000023.1"/>
</dbReference>
<organism evidence="1 2">
    <name type="scientific">Burkholderia plantarii</name>
    <dbReference type="NCBI Taxonomy" id="41899"/>
    <lineage>
        <taxon>Bacteria</taxon>
        <taxon>Pseudomonadati</taxon>
        <taxon>Pseudomonadota</taxon>
        <taxon>Betaproteobacteria</taxon>
        <taxon>Burkholderiales</taxon>
        <taxon>Burkholderiaceae</taxon>
        <taxon>Burkholderia</taxon>
    </lineage>
</organism>
<sequence>MRTLIENRLYHPSVVLPMVSLMQLMVTLDFNLGQVGFVVAGRGVRTMVERSRSFVSCLACRQACRGCTLH</sequence>
<reference evidence="2" key="1">
    <citation type="submission" date="2011-03" db="EMBL/GenBank/DDBJ databases">
        <authorList>
            <person name="Voget S."/>
            <person name="Streit W.R."/>
            <person name="Jaeger K.E."/>
            <person name="Daniel R."/>
        </authorList>
    </citation>
    <scope>NUCLEOTIDE SEQUENCE [LARGE SCALE GENOMIC DNA]</scope>
    <source>
        <strain evidence="2">PG1</strain>
    </source>
</reference>
<protein>
    <submittedName>
        <fullName evidence="1">Uncharacterized protein</fullName>
    </submittedName>
</protein>
<gene>
    <name evidence="1" type="ORF">BGL_1c12170</name>
</gene>
<proteinExistence type="predicted"/>
<dbReference type="AlphaFoldDB" id="A0A0B6RU95"/>
<name>A0A0B6RU95_BURPL</name>
<dbReference type="Proteomes" id="UP000031838">
    <property type="component" value="Chromosome 1"/>
</dbReference>
<dbReference type="KEGG" id="bpla:bpln_1g11690"/>
<dbReference type="OrthoDB" id="9103712at2"/>
<evidence type="ECO:0000313" key="1">
    <source>
        <dbReference type="EMBL" id="AJK45739.1"/>
    </source>
</evidence>
<dbReference type="KEGG" id="bgp:BGL_1c12170"/>